<dbReference type="InterPro" id="IPR021827">
    <property type="entry name" value="Nup186/Nup192/Nup205"/>
</dbReference>
<feature type="region of interest" description="Disordered" evidence="1">
    <location>
        <begin position="153"/>
        <end position="256"/>
    </location>
</feature>
<protein>
    <recommendedName>
        <fullName evidence="2">C2 NT-type domain-containing protein</fullName>
    </recommendedName>
</protein>
<dbReference type="PROSITE" id="PS51840">
    <property type="entry name" value="C2_NT"/>
    <property type="match status" value="1"/>
</dbReference>
<evidence type="ECO:0000313" key="4">
    <source>
        <dbReference type="Proteomes" id="UP000467840"/>
    </source>
</evidence>
<feature type="domain" description="C2 NT-type" evidence="2">
    <location>
        <begin position="7"/>
        <end position="156"/>
    </location>
</feature>
<comment type="caution">
    <text evidence="3">The sequence shown here is derived from an EMBL/GenBank/DDBJ whole genome shotgun (WGS) entry which is preliminary data.</text>
</comment>
<dbReference type="Pfam" id="PF10358">
    <property type="entry name" value="NT-C2"/>
    <property type="match status" value="1"/>
</dbReference>
<proteinExistence type="predicted"/>
<name>A0A6A6NL28_HEVBR</name>
<reference evidence="3 4" key="1">
    <citation type="journal article" date="2020" name="Mol. Plant">
        <title>The Chromosome-Based Rubber Tree Genome Provides New Insights into Spurge Genome Evolution and Rubber Biosynthesis.</title>
        <authorList>
            <person name="Liu J."/>
            <person name="Shi C."/>
            <person name="Shi C.C."/>
            <person name="Li W."/>
            <person name="Zhang Q.J."/>
            <person name="Zhang Y."/>
            <person name="Li K."/>
            <person name="Lu H.F."/>
            <person name="Shi C."/>
            <person name="Zhu S.T."/>
            <person name="Xiao Z.Y."/>
            <person name="Nan H."/>
            <person name="Yue Y."/>
            <person name="Zhu X.G."/>
            <person name="Wu Y."/>
            <person name="Hong X.N."/>
            <person name="Fan G.Y."/>
            <person name="Tong Y."/>
            <person name="Zhang D."/>
            <person name="Mao C.L."/>
            <person name="Liu Y.L."/>
            <person name="Hao S.J."/>
            <person name="Liu W.Q."/>
            <person name="Lv M.Q."/>
            <person name="Zhang H.B."/>
            <person name="Liu Y."/>
            <person name="Hu-Tang G.R."/>
            <person name="Wang J.P."/>
            <person name="Wang J.H."/>
            <person name="Sun Y.H."/>
            <person name="Ni S.B."/>
            <person name="Chen W.B."/>
            <person name="Zhang X.C."/>
            <person name="Jiao Y.N."/>
            <person name="Eichler E.E."/>
            <person name="Li G.H."/>
            <person name="Liu X."/>
            <person name="Gao L.Z."/>
        </authorList>
    </citation>
    <scope>NUCLEOTIDE SEQUENCE [LARGE SCALE GENOMIC DNA]</scope>
    <source>
        <strain evidence="4">cv. GT1</strain>
        <tissue evidence="3">Leaf</tissue>
    </source>
</reference>
<evidence type="ECO:0000313" key="3">
    <source>
        <dbReference type="EMBL" id="KAF2325756.1"/>
    </source>
</evidence>
<dbReference type="InterPro" id="IPR019448">
    <property type="entry name" value="NT-C2"/>
</dbReference>
<evidence type="ECO:0000256" key="1">
    <source>
        <dbReference type="SAM" id="MobiDB-lite"/>
    </source>
</evidence>
<accession>A0A6A6NL28</accession>
<dbReference type="GO" id="GO:0005643">
    <property type="term" value="C:nuclear pore"/>
    <property type="evidence" value="ECO:0007669"/>
    <property type="project" value="InterPro"/>
</dbReference>
<feature type="compositionally biased region" description="Acidic residues" evidence="1">
    <location>
        <begin position="185"/>
        <end position="201"/>
    </location>
</feature>
<sequence>MVLGLRSKNRKGTTVLVDYLIHIQEIKPWTPSQSLKSVESVLLQWDNGDQSSGSFTSNIGDGKVEFSETFRLPVTLFRETSRKGTARDSFQKNYLELSLYEVRKGRAMKGQLLGSAVINLADYGIIKDTITISTPINFKKSSKSTAQPVLYGNIQPFDRDNSSSSKEVSLDKDGSESVSEVTNEGNDEESEIASFTDDDVDDHISSHSSRTISSFAFESGKGSPAQDEKNLTGSATNDTRKVNGETTLPSGVANSNPDLNTIAEAFKQLNGASSTPSSIGLSSNMHNCINDLGAKIMLSDNYFQVGKTQTT</sequence>
<feature type="compositionally biased region" description="Polar residues" evidence="1">
    <location>
        <begin position="244"/>
        <end position="256"/>
    </location>
</feature>
<keyword evidence="4" id="KW-1185">Reference proteome</keyword>
<dbReference type="PANTHER" id="PTHR31344">
    <property type="entry name" value="NUCLEAR PORE COMPLEX PROTEIN NUP205"/>
    <property type="match status" value="1"/>
</dbReference>
<dbReference type="EMBL" id="JAAGAX010000001">
    <property type="protein sequence ID" value="KAF2325756.1"/>
    <property type="molecule type" value="Genomic_DNA"/>
</dbReference>
<dbReference type="AlphaFoldDB" id="A0A6A6NL28"/>
<dbReference type="PANTHER" id="PTHR31344:SF13">
    <property type="entry name" value="EEIG1_EHBP1 PROTEIN AMINO-TERMINAL DOMAIN PROTEIN"/>
    <property type="match status" value="1"/>
</dbReference>
<organism evidence="3 4">
    <name type="scientific">Hevea brasiliensis</name>
    <name type="common">Para rubber tree</name>
    <name type="synonym">Siphonia brasiliensis</name>
    <dbReference type="NCBI Taxonomy" id="3981"/>
    <lineage>
        <taxon>Eukaryota</taxon>
        <taxon>Viridiplantae</taxon>
        <taxon>Streptophyta</taxon>
        <taxon>Embryophyta</taxon>
        <taxon>Tracheophyta</taxon>
        <taxon>Spermatophyta</taxon>
        <taxon>Magnoliopsida</taxon>
        <taxon>eudicotyledons</taxon>
        <taxon>Gunneridae</taxon>
        <taxon>Pentapetalae</taxon>
        <taxon>rosids</taxon>
        <taxon>fabids</taxon>
        <taxon>Malpighiales</taxon>
        <taxon>Euphorbiaceae</taxon>
        <taxon>Crotonoideae</taxon>
        <taxon>Micrandreae</taxon>
        <taxon>Hevea</taxon>
    </lineage>
</organism>
<dbReference type="Proteomes" id="UP000467840">
    <property type="component" value="Chromosome 5"/>
</dbReference>
<evidence type="ECO:0000259" key="2">
    <source>
        <dbReference type="PROSITE" id="PS51840"/>
    </source>
</evidence>
<gene>
    <name evidence="3" type="ORF">GH714_035798</name>
</gene>